<protein>
    <submittedName>
        <fullName evidence="2">Uncharacterized protein</fullName>
    </submittedName>
</protein>
<evidence type="ECO:0000313" key="3">
    <source>
        <dbReference type="Proteomes" id="UP000316921"/>
    </source>
</evidence>
<dbReference type="Proteomes" id="UP000316921">
    <property type="component" value="Chromosome"/>
</dbReference>
<dbReference type="KEGG" id="pbap:Pla133_50240"/>
<proteinExistence type="predicted"/>
<feature type="signal peptide" evidence="1">
    <location>
        <begin position="1"/>
        <end position="18"/>
    </location>
</feature>
<gene>
    <name evidence="2" type="ORF">Pla133_50240</name>
</gene>
<evidence type="ECO:0000313" key="2">
    <source>
        <dbReference type="EMBL" id="QDU69901.1"/>
    </source>
</evidence>
<sequence precursor="true">MKMQMFSASVLMSLSVTASAPAPQSAAIGKSFFEALVVADNLRMSVYGSPEHNALHVQVKERAGESDPWFAWEERFDVAYALRAATVVPGQGLLVAGQVLRTGEDVVEFWALHGNEGSYEPRLTSGGPVPTGSPLATTSTVTARVVGGGGVYLPPIVREPSLTATRVELFRGVLGSGIEELAADPELRFFFACTTAGALVRFDVTPAAVLAGTIALPVAGSAQESQMLMSSVESLTIREAPMLGRLLTATVGDYWFIWTDGANDGYFEGVWSGSLAEAASIGFEYGPQHSEDFVIALDPTHPIYSAFE</sequence>
<keyword evidence="1" id="KW-0732">Signal</keyword>
<feature type="chain" id="PRO_5022054556" evidence="1">
    <location>
        <begin position="19"/>
        <end position="308"/>
    </location>
</feature>
<dbReference type="RefSeq" id="WP_145070239.1">
    <property type="nucleotide sequence ID" value="NZ_CP036287.1"/>
</dbReference>
<dbReference type="EMBL" id="CP036287">
    <property type="protein sequence ID" value="QDU69901.1"/>
    <property type="molecule type" value="Genomic_DNA"/>
</dbReference>
<evidence type="ECO:0000256" key="1">
    <source>
        <dbReference type="SAM" id="SignalP"/>
    </source>
</evidence>
<organism evidence="2 3">
    <name type="scientific">Engelhardtia mirabilis</name>
    <dbReference type="NCBI Taxonomy" id="2528011"/>
    <lineage>
        <taxon>Bacteria</taxon>
        <taxon>Pseudomonadati</taxon>
        <taxon>Planctomycetota</taxon>
        <taxon>Planctomycetia</taxon>
        <taxon>Planctomycetia incertae sedis</taxon>
        <taxon>Engelhardtia</taxon>
    </lineage>
</organism>
<keyword evidence="3" id="KW-1185">Reference proteome</keyword>
<dbReference type="AlphaFoldDB" id="A0A518BSF5"/>
<reference evidence="2 3" key="1">
    <citation type="submission" date="2019-02" db="EMBL/GenBank/DDBJ databases">
        <title>Deep-cultivation of Planctomycetes and their phenomic and genomic characterization uncovers novel biology.</title>
        <authorList>
            <person name="Wiegand S."/>
            <person name="Jogler M."/>
            <person name="Boedeker C."/>
            <person name="Pinto D."/>
            <person name="Vollmers J."/>
            <person name="Rivas-Marin E."/>
            <person name="Kohn T."/>
            <person name="Peeters S.H."/>
            <person name="Heuer A."/>
            <person name="Rast P."/>
            <person name="Oberbeckmann S."/>
            <person name="Bunk B."/>
            <person name="Jeske O."/>
            <person name="Meyerdierks A."/>
            <person name="Storesund J.E."/>
            <person name="Kallscheuer N."/>
            <person name="Luecker S."/>
            <person name="Lage O.M."/>
            <person name="Pohl T."/>
            <person name="Merkel B.J."/>
            <person name="Hornburger P."/>
            <person name="Mueller R.-W."/>
            <person name="Bruemmer F."/>
            <person name="Labrenz M."/>
            <person name="Spormann A.M."/>
            <person name="Op den Camp H."/>
            <person name="Overmann J."/>
            <person name="Amann R."/>
            <person name="Jetten M.S.M."/>
            <person name="Mascher T."/>
            <person name="Medema M.H."/>
            <person name="Devos D.P."/>
            <person name="Kaster A.-K."/>
            <person name="Ovreas L."/>
            <person name="Rohde M."/>
            <person name="Galperin M.Y."/>
            <person name="Jogler C."/>
        </authorList>
    </citation>
    <scope>NUCLEOTIDE SEQUENCE [LARGE SCALE GENOMIC DNA]</scope>
    <source>
        <strain evidence="2 3">Pla133</strain>
    </source>
</reference>
<name>A0A518BSF5_9BACT</name>
<accession>A0A518BSF5</accession>